<feature type="transmembrane region" description="Helical" evidence="2">
    <location>
        <begin position="509"/>
        <end position="528"/>
    </location>
</feature>
<protein>
    <submittedName>
        <fullName evidence="3">Uncharacterized protein</fullName>
    </submittedName>
</protein>
<organism evidence="3 4">
    <name type="scientific">Cyanidium caldarium</name>
    <name type="common">Red alga</name>
    <dbReference type="NCBI Taxonomy" id="2771"/>
    <lineage>
        <taxon>Eukaryota</taxon>
        <taxon>Rhodophyta</taxon>
        <taxon>Bangiophyceae</taxon>
        <taxon>Cyanidiales</taxon>
        <taxon>Cyanidiaceae</taxon>
        <taxon>Cyanidium</taxon>
    </lineage>
</organism>
<evidence type="ECO:0000313" key="3">
    <source>
        <dbReference type="EMBL" id="KAK4537297.1"/>
    </source>
</evidence>
<accession>A0AAV9IYD2</accession>
<gene>
    <name evidence="3" type="ORF">CDCA_CDCA11G3322</name>
</gene>
<keyword evidence="4" id="KW-1185">Reference proteome</keyword>
<feature type="transmembrane region" description="Helical" evidence="2">
    <location>
        <begin position="347"/>
        <end position="373"/>
    </location>
</feature>
<evidence type="ECO:0000313" key="4">
    <source>
        <dbReference type="Proteomes" id="UP001301350"/>
    </source>
</evidence>
<feature type="transmembrane region" description="Helical" evidence="2">
    <location>
        <begin position="385"/>
        <end position="409"/>
    </location>
</feature>
<feature type="region of interest" description="Disordered" evidence="1">
    <location>
        <begin position="762"/>
        <end position="796"/>
    </location>
</feature>
<name>A0AAV9IYD2_CYACA</name>
<dbReference type="AlphaFoldDB" id="A0AAV9IYD2"/>
<feature type="transmembrane region" description="Helical" evidence="2">
    <location>
        <begin position="78"/>
        <end position="97"/>
    </location>
</feature>
<feature type="transmembrane region" description="Helical" evidence="2">
    <location>
        <begin position="12"/>
        <end position="33"/>
    </location>
</feature>
<feature type="compositionally biased region" description="Basic and acidic residues" evidence="1">
    <location>
        <begin position="762"/>
        <end position="772"/>
    </location>
</feature>
<reference evidence="3 4" key="1">
    <citation type="submission" date="2022-07" db="EMBL/GenBank/DDBJ databases">
        <title>Genome-wide signatures of adaptation to extreme environments.</title>
        <authorList>
            <person name="Cho C.H."/>
            <person name="Yoon H.S."/>
        </authorList>
    </citation>
    <scope>NUCLEOTIDE SEQUENCE [LARGE SCALE GENOMIC DNA]</scope>
    <source>
        <strain evidence="3 4">DBV 063 E5</strain>
    </source>
</reference>
<feature type="compositionally biased region" description="Basic and acidic residues" evidence="1">
    <location>
        <begin position="787"/>
        <end position="796"/>
    </location>
</feature>
<feature type="transmembrane region" description="Helical" evidence="2">
    <location>
        <begin position="215"/>
        <end position="233"/>
    </location>
</feature>
<keyword evidence="2" id="KW-1133">Transmembrane helix</keyword>
<dbReference type="Proteomes" id="UP001301350">
    <property type="component" value="Unassembled WGS sequence"/>
</dbReference>
<keyword evidence="2" id="KW-0812">Transmembrane</keyword>
<evidence type="ECO:0000256" key="1">
    <source>
        <dbReference type="SAM" id="MobiDB-lite"/>
    </source>
</evidence>
<proteinExistence type="predicted"/>
<feature type="transmembrane region" description="Helical" evidence="2">
    <location>
        <begin position="240"/>
        <end position="260"/>
    </location>
</feature>
<feature type="transmembrane region" description="Helical" evidence="2">
    <location>
        <begin position="565"/>
        <end position="585"/>
    </location>
</feature>
<dbReference type="EMBL" id="JANCYW010000011">
    <property type="protein sequence ID" value="KAK4537297.1"/>
    <property type="molecule type" value="Genomic_DNA"/>
</dbReference>
<evidence type="ECO:0000256" key="2">
    <source>
        <dbReference type="SAM" id="Phobius"/>
    </source>
</evidence>
<feature type="transmembrane region" description="Helical" evidence="2">
    <location>
        <begin position="540"/>
        <end position="559"/>
    </location>
</feature>
<feature type="transmembrane region" description="Helical" evidence="2">
    <location>
        <begin position="118"/>
        <end position="136"/>
    </location>
</feature>
<feature type="transmembrane region" description="Helical" evidence="2">
    <location>
        <begin position="40"/>
        <end position="66"/>
    </location>
</feature>
<comment type="caution">
    <text evidence="3">The sequence shown here is derived from an EMBL/GenBank/DDBJ whole genome shotgun (WGS) entry which is preliminary data.</text>
</comment>
<feature type="transmembrane region" description="Helical" evidence="2">
    <location>
        <begin position="447"/>
        <end position="466"/>
    </location>
</feature>
<feature type="transmembrane region" description="Helical" evidence="2">
    <location>
        <begin position="307"/>
        <end position="326"/>
    </location>
</feature>
<sequence length="796" mass="89271">MALALPSPTLQVFNLPAAPLWTGTAVVTSFLVLETHFGHLLTWLECLLSAVPLGFATAAWLAYLFASLRFHTLDVRCVQWAWALQALLGALYLLPACRRHCGQRRKSAHLSLRLHQQWPSVAVIALLSAAVTWPMVTSRFLVEREDGLYSGGTTWADLTFHLGNVASLLFGSNRRFGYDRLESTFMAGHRFAYPFLPDFHIGALLMADAEWRPAFLWPTLLQIVAANGLLFVVNLRLTGSVAAALLSVPLVVCSGGTAPFEWMWQRGWASAFRIEWNTDPIEENNDHDDRSIYWFGYWAHLMLPQRSATYALPLSLVVMLLLAAALEQRPESIAAMADAAALLRAAAVIIGMLPLLQAHAFLALALVAGLLFLTDRRRWRLSRTLLWRGWMCAMFLGLAPSLVQLPVFARRVLDRSRRQRFLWFTARSVAAEKGGGFWVAWFRALSFQLPIYVIVLVLLACGWYAARAAHKSAAAEPAGIRQRLRMLVLSIGRFACRELPAYGGASGAWRLGFLLAHAAVFVVGNWVVLQPWHKDNIKLLYYWLLQAAGVVAYALVRLFRRSGIFGKALVSLLTFSMVFAGVLSARREFGHINFLVYGHREAVVADWIRMETRPDSVFLSGDDEYTASHIGAGRTMYICHPSWAWSHGYPDYDERQAFVRYLLHGEERNATEMVTALRDRRISHIIVEPGEEQTPLEELFSEDDVRLELEHEGYRVYGVSAVSLLDRPVEKISREALYLTSGVSLLCLYYALLCRWQDEAATKEAEEGERVGRSASRTGRGQGNRKGGGERTSKAM</sequence>
<keyword evidence="2" id="KW-0472">Membrane</keyword>